<dbReference type="Proteomes" id="UP001064489">
    <property type="component" value="Chromosome 10"/>
</dbReference>
<accession>A0AAD5NLF2</accession>
<name>A0AAD5NLF2_ACENE</name>
<keyword evidence="3" id="KW-1185">Reference proteome</keyword>
<dbReference type="EMBL" id="JAJSOW010000105">
    <property type="protein sequence ID" value="KAI9165093.1"/>
    <property type="molecule type" value="Genomic_DNA"/>
</dbReference>
<gene>
    <name evidence="2" type="ORF">LWI28_007524</name>
</gene>
<reference evidence="2" key="1">
    <citation type="journal article" date="2022" name="Plant J.">
        <title>Strategies of tolerance reflected in two North American maple genomes.</title>
        <authorList>
            <person name="McEvoy S.L."/>
            <person name="Sezen U.U."/>
            <person name="Trouern-Trend A."/>
            <person name="McMahon S.M."/>
            <person name="Schaberg P.G."/>
            <person name="Yang J."/>
            <person name="Wegrzyn J.L."/>
            <person name="Swenson N.G."/>
        </authorList>
    </citation>
    <scope>NUCLEOTIDE SEQUENCE</scope>
    <source>
        <strain evidence="2">91603</strain>
    </source>
</reference>
<protein>
    <recommendedName>
        <fullName evidence="1">Reverse transcriptase Ty1/copia-type domain-containing protein</fullName>
    </recommendedName>
</protein>
<evidence type="ECO:0000313" key="3">
    <source>
        <dbReference type="Proteomes" id="UP001064489"/>
    </source>
</evidence>
<evidence type="ECO:0000259" key="1">
    <source>
        <dbReference type="Pfam" id="PF07727"/>
    </source>
</evidence>
<dbReference type="AlphaFoldDB" id="A0AAD5NLF2"/>
<feature type="domain" description="Reverse transcriptase Ty1/copia-type" evidence="1">
    <location>
        <begin position="11"/>
        <end position="254"/>
    </location>
</feature>
<dbReference type="Pfam" id="PF07727">
    <property type="entry name" value="RVT_2"/>
    <property type="match status" value="1"/>
</dbReference>
<proteinExistence type="predicted"/>
<organism evidence="2 3">
    <name type="scientific">Acer negundo</name>
    <name type="common">Box elder</name>
    <dbReference type="NCBI Taxonomy" id="4023"/>
    <lineage>
        <taxon>Eukaryota</taxon>
        <taxon>Viridiplantae</taxon>
        <taxon>Streptophyta</taxon>
        <taxon>Embryophyta</taxon>
        <taxon>Tracheophyta</taxon>
        <taxon>Spermatophyta</taxon>
        <taxon>Magnoliopsida</taxon>
        <taxon>eudicotyledons</taxon>
        <taxon>Gunneridae</taxon>
        <taxon>Pentapetalae</taxon>
        <taxon>rosids</taxon>
        <taxon>malvids</taxon>
        <taxon>Sapindales</taxon>
        <taxon>Sapindaceae</taxon>
        <taxon>Hippocastanoideae</taxon>
        <taxon>Acereae</taxon>
        <taxon>Acer</taxon>
    </lineage>
</organism>
<dbReference type="InterPro" id="IPR013103">
    <property type="entry name" value="RVT_2"/>
</dbReference>
<dbReference type="PANTHER" id="PTHR11439">
    <property type="entry name" value="GAG-POL-RELATED RETROTRANSPOSON"/>
    <property type="match status" value="1"/>
</dbReference>
<dbReference type="SUPFAM" id="SSF56672">
    <property type="entry name" value="DNA/RNA polymerases"/>
    <property type="match status" value="1"/>
</dbReference>
<comment type="caution">
    <text evidence="2">The sequence shown here is derived from an EMBL/GenBank/DDBJ whole genome shotgun (WGS) entry which is preliminary data.</text>
</comment>
<dbReference type="PANTHER" id="PTHR11439:SF486">
    <property type="entry name" value="RLK (RECEPTOR-LIKE KINASE) PROTEIN, PUTATIVE-RELATED"/>
    <property type="match status" value="1"/>
</dbReference>
<reference evidence="2" key="2">
    <citation type="submission" date="2023-02" db="EMBL/GenBank/DDBJ databases">
        <authorList>
            <person name="Swenson N.G."/>
            <person name="Wegrzyn J.L."/>
            <person name="Mcevoy S.L."/>
        </authorList>
    </citation>
    <scope>NUCLEOTIDE SEQUENCE</scope>
    <source>
        <strain evidence="2">91603</strain>
        <tissue evidence="2">Leaf</tissue>
    </source>
</reference>
<dbReference type="InterPro" id="IPR043502">
    <property type="entry name" value="DNA/RNA_pol_sf"/>
</dbReference>
<evidence type="ECO:0000313" key="2">
    <source>
        <dbReference type="EMBL" id="KAI9165093.1"/>
    </source>
</evidence>
<sequence>MQEELNQFERNAVWILVPRPKITNVIGTKLIFRNKSDEDGNIMRNKARLVTQWYSQIEGIDFKETFAPIVRLKSIRLLFSISYVHKFKLHQIDVKSAFLDGFLQKEVFVEQPKVFVDANHPNHVYRLNKALYGLKQSPRAWYERLTTFLVDNDYTRGSVDKTLFIKRNKDELFIAQIYVDDIVFGSINITKVQQFVEVMSREFEMSLVGELSYFPGLQIRQLNDGIFITQAKYAKNLVKKFGLENVKHCNTPMSTTLKLSKDASGKSVEQTLYCGMIGSLLYLTARRPDISFSVGVCARYQADSKESHLSSVKRIIRFVNGTSIYGIWYSFDTNASLVGFSDTD</sequence>